<protein>
    <submittedName>
        <fullName evidence="1">Uncharacterized protein</fullName>
    </submittedName>
</protein>
<reference evidence="1" key="1">
    <citation type="journal article" date="2019" name="Philos. Trans. R. Soc. Lond., B, Biol. Sci.">
        <title>Targeted metagenomic recovery of four divergent viruses reveals shared and distinctive characteristics of giant viruses of marine eukaryotes.</title>
        <authorList>
            <person name="Needham D.M."/>
            <person name="Poirier C."/>
            <person name="Hehenberger E."/>
            <person name="Jimenez V."/>
            <person name="Swalwell J.E."/>
            <person name="Santoro A.E."/>
            <person name="Worden A.Z."/>
        </authorList>
    </citation>
    <scope>NUCLEOTIDE SEQUENCE</scope>
    <source>
        <strain evidence="1">MPacV-611</strain>
    </source>
</reference>
<name>A0A5J6VKU5_9VIRU</name>
<accession>A0A5J6VKU5</accession>
<proteinExistence type="predicted"/>
<evidence type="ECO:0000313" key="1">
    <source>
        <dbReference type="EMBL" id="QFG74712.1"/>
    </source>
</evidence>
<sequence>MTDFIKEIQNIKTFPTELINYIIFRHGGLEHPLATIIKKERKKLLDLYLHGYTPQNRLGFMKLVLTKVYWSNSAVTDNSLIVADQDIIYKVKEIVKSNKCSVEQFSSIFNKLSFEQIYIIGY</sequence>
<organism evidence="1">
    <name type="scientific">Megaviridae environmental sample</name>
    <dbReference type="NCBI Taxonomy" id="1737588"/>
    <lineage>
        <taxon>Viruses</taxon>
        <taxon>Varidnaviria</taxon>
        <taxon>Bamfordvirae</taxon>
        <taxon>Nucleocytoviricota</taxon>
        <taxon>Megaviricetes</taxon>
        <taxon>Imitervirales</taxon>
        <taxon>Mimiviridae</taxon>
        <taxon>environmental samples</taxon>
    </lineage>
</organism>
<dbReference type="EMBL" id="MN448290">
    <property type="protein sequence ID" value="QFG74712.1"/>
    <property type="molecule type" value="Genomic_DNA"/>
</dbReference>